<organism evidence="1 2">
    <name type="scientific">Adineta steineri</name>
    <dbReference type="NCBI Taxonomy" id="433720"/>
    <lineage>
        <taxon>Eukaryota</taxon>
        <taxon>Metazoa</taxon>
        <taxon>Spiralia</taxon>
        <taxon>Gnathifera</taxon>
        <taxon>Rotifera</taxon>
        <taxon>Eurotatoria</taxon>
        <taxon>Bdelloidea</taxon>
        <taxon>Adinetida</taxon>
        <taxon>Adinetidae</taxon>
        <taxon>Adineta</taxon>
    </lineage>
</organism>
<proteinExistence type="predicted"/>
<sequence length="119" mass="13419">ALLLLQILTESNANIQKIVAFENGFERLFEILHSEGGSEGGVIVEDCLSVLLNLLKNNTSNQSYFRESSFIRRLVDCFELNSIGDKHWSTQKGTNVHLLLQVKIKLKNLVFYCTCKGNS</sequence>
<dbReference type="GO" id="GO:0006886">
    <property type="term" value="P:intracellular protein transport"/>
    <property type="evidence" value="ECO:0007669"/>
    <property type="project" value="TreeGrafter"/>
</dbReference>
<dbReference type="InterPro" id="IPR011989">
    <property type="entry name" value="ARM-like"/>
</dbReference>
<dbReference type="SUPFAM" id="SSF48371">
    <property type="entry name" value="ARM repeat"/>
    <property type="match status" value="1"/>
</dbReference>
<name>A0A820R931_9BILA</name>
<dbReference type="AlphaFoldDB" id="A0A820R931"/>
<dbReference type="EMBL" id="CAJOAY010032335">
    <property type="protein sequence ID" value="CAF4431669.1"/>
    <property type="molecule type" value="Genomic_DNA"/>
</dbReference>
<feature type="non-terminal residue" evidence="1">
    <location>
        <position position="1"/>
    </location>
</feature>
<protein>
    <submittedName>
        <fullName evidence="1">Uncharacterized protein</fullName>
    </submittedName>
</protein>
<dbReference type="GO" id="GO:0045056">
    <property type="term" value="P:transcytosis"/>
    <property type="evidence" value="ECO:0007669"/>
    <property type="project" value="TreeGrafter"/>
</dbReference>
<dbReference type="InterPro" id="IPR016024">
    <property type="entry name" value="ARM-type_fold"/>
</dbReference>
<reference evidence="1" key="1">
    <citation type="submission" date="2021-02" db="EMBL/GenBank/DDBJ databases">
        <authorList>
            <person name="Nowell W R."/>
        </authorList>
    </citation>
    <scope>NUCLEOTIDE SEQUENCE</scope>
</reference>
<dbReference type="Proteomes" id="UP000663881">
    <property type="component" value="Unassembled WGS sequence"/>
</dbReference>
<dbReference type="GO" id="GO:0006888">
    <property type="term" value="P:endoplasmic reticulum to Golgi vesicle-mediated transport"/>
    <property type="evidence" value="ECO:0007669"/>
    <property type="project" value="TreeGrafter"/>
</dbReference>
<gene>
    <name evidence="1" type="ORF">OKA104_LOCUS53114</name>
</gene>
<evidence type="ECO:0000313" key="2">
    <source>
        <dbReference type="Proteomes" id="UP000663881"/>
    </source>
</evidence>
<dbReference type="Gene3D" id="1.25.10.10">
    <property type="entry name" value="Leucine-rich Repeat Variant"/>
    <property type="match status" value="1"/>
</dbReference>
<dbReference type="GO" id="GO:0005795">
    <property type="term" value="C:Golgi stack"/>
    <property type="evidence" value="ECO:0007669"/>
    <property type="project" value="TreeGrafter"/>
</dbReference>
<evidence type="ECO:0000313" key="1">
    <source>
        <dbReference type="EMBL" id="CAF4431669.1"/>
    </source>
</evidence>
<accession>A0A820R931</accession>
<dbReference type="PANTHER" id="PTHR10013:SF0">
    <property type="entry name" value="GENERAL VESICULAR TRANSPORT FACTOR P115"/>
    <property type="match status" value="1"/>
</dbReference>
<comment type="caution">
    <text evidence="1">The sequence shown here is derived from an EMBL/GenBank/DDBJ whole genome shotgun (WGS) entry which is preliminary data.</text>
</comment>
<dbReference type="GO" id="GO:0012507">
    <property type="term" value="C:ER to Golgi transport vesicle membrane"/>
    <property type="evidence" value="ECO:0007669"/>
    <property type="project" value="TreeGrafter"/>
</dbReference>
<dbReference type="InterPro" id="IPR024095">
    <property type="entry name" value="Vesicle_P115"/>
</dbReference>
<dbReference type="PANTHER" id="PTHR10013">
    <property type="entry name" value="GENERAL VESICULAR TRANSPORT FACTOR P115"/>
    <property type="match status" value="1"/>
</dbReference>
<dbReference type="GO" id="GO:0005783">
    <property type="term" value="C:endoplasmic reticulum"/>
    <property type="evidence" value="ECO:0007669"/>
    <property type="project" value="TreeGrafter"/>
</dbReference>
<feature type="non-terminal residue" evidence="1">
    <location>
        <position position="119"/>
    </location>
</feature>
<dbReference type="GO" id="GO:0061025">
    <property type="term" value="P:membrane fusion"/>
    <property type="evidence" value="ECO:0007669"/>
    <property type="project" value="TreeGrafter"/>
</dbReference>
<dbReference type="GO" id="GO:0048211">
    <property type="term" value="P:Golgi vesicle docking"/>
    <property type="evidence" value="ECO:0007669"/>
    <property type="project" value="TreeGrafter"/>
</dbReference>